<dbReference type="EMBL" id="CADEPM010000001">
    <property type="protein sequence ID" value="CAB3398525.1"/>
    <property type="molecule type" value="Genomic_DNA"/>
</dbReference>
<evidence type="ECO:0000313" key="1">
    <source>
        <dbReference type="EMBL" id="CAB3398525.1"/>
    </source>
</evidence>
<gene>
    <name evidence="1" type="ORF">CBOVIS_LOCUS1790</name>
</gene>
<accession>A0A8S1EFF8</accession>
<reference evidence="1 2" key="1">
    <citation type="submission" date="2020-04" db="EMBL/GenBank/DDBJ databases">
        <authorList>
            <person name="Laetsch R D."/>
            <person name="Stevens L."/>
            <person name="Kumar S."/>
            <person name="Blaxter L. M."/>
        </authorList>
    </citation>
    <scope>NUCLEOTIDE SEQUENCE [LARGE SCALE GENOMIC DNA]</scope>
</reference>
<evidence type="ECO:0000313" key="2">
    <source>
        <dbReference type="Proteomes" id="UP000494206"/>
    </source>
</evidence>
<sequence>MEEIDEYAEFKPSRSKIDELVGLFMNSENESVDEMWIIQDPLEIKNTNKMPEFIWECTSADGMKTRGEKELVICLLQSGIIKKPNCHKCGHQMKPKFRNCKGNSWICRRRGKDCSSASMKQSTFFSRSHIRLVDQVFITISWLSNRRMGEIADCSVSKRTIYDQIHQFRTECVRYWKNLRIGGEKIGVELKCCKLENSAFINWKCVIREKFAIIGIERTQFGQAFVEFVDDVQPETIRRIIQNRVNAGSFLICDEWRNAMRPDTTPNTFSRSKNVEIGNAIGIMIGEIEEGIDEETENEK</sequence>
<protein>
    <submittedName>
        <fullName evidence="1">Uncharacterized protein</fullName>
    </submittedName>
</protein>
<proteinExistence type="predicted"/>
<name>A0A8S1EFF8_9PELO</name>
<dbReference type="AlphaFoldDB" id="A0A8S1EFF8"/>
<dbReference type="OrthoDB" id="10579141at2759"/>
<keyword evidence="2" id="KW-1185">Reference proteome</keyword>
<organism evidence="1 2">
    <name type="scientific">Caenorhabditis bovis</name>
    <dbReference type="NCBI Taxonomy" id="2654633"/>
    <lineage>
        <taxon>Eukaryota</taxon>
        <taxon>Metazoa</taxon>
        <taxon>Ecdysozoa</taxon>
        <taxon>Nematoda</taxon>
        <taxon>Chromadorea</taxon>
        <taxon>Rhabditida</taxon>
        <taxon>Rhabditina</taxon>
        <taxon>Rhabditomorpha</taxon>
        <taxon>Rhabditoidea</taxon>
        <taxon>Rhabditidae</taxon>
        <taxon>Peloderinae</taxon>
        <taxon>Caenorhabditis</taxon>
    </lineage>
</organism>
<dbReference type="Proteomes" id="UP000494206">
    <property type="component" value="Unassembled WGS sequence"/>
</dbReference>
<comment type="caution">
    <text evidence="1">The sequence shown here is derived from an EMBL/GenBank/DDBJ whole genome shotgun (WGS) entry which is preliminary data.</text>
</comment>